<accession>A0A8K0UF30</accession>
<feature type="region of interest" description="Disordered" evidence="1">
    <location>
        <begin position="213"/>
        <end position="248"/>
    </location>
</feature>
<dbReference type="Proteomes" id="UP000813824">
    <property type="component" value="Unassembled WGS sequence"/>
</dbReference>
<keyword evidence="2" id="KW-1133">Transmembrane helix</keyword>
<dbReference type="GO" id="GO:0044695">
    <property type="term" value="C:Dsc E3 ubiquitin ligase complex"/>
    <property type="evidence" value="ECO:0007669"/>
    <property type="project" value="InterPro"/>
</dbReference>
<feature type="transmembrane region" description="Helical" evidence="2">
    <location>
        <begin position="101"/>
        <end position="122"/>
    </location>
</feature>
<dbReference type="OrthoDB" id="5428737at2759"/>
<protein>
    <recommendedName>
        <fullName evidence="3">DUF1746 domain-containing protein</fullName>
    </recommendedName>
</protein>
<dbReference type="PANTHER" id="PTHR39405">
    <property type="entry name" value="DSC E3 UBIQUITIN LIGASE COMPLEX SUBUNIT 4"/>
    <property type="match status" value="1"/>
</dbReference>
<dbReference type="InterPro" id="IPR013715">
    <property type="entry name" value="DUF1746"/>
</dbReference>
<keyword evidence="5" id="KW-1185">Reference proteome</keyword>
<feature type="domain" description="DUF1746" evidence="3">
    <location>
        <begin position="14"/>
        <end position="116"/>
    </location>
</feature>
<comment type="caution">
    <text evidence="4">The sequence shown here is derived from an EMBL/GenBank/DDBJ whole genome shotgun (WGS) entry which is preliminary data.</text>
</comment>
<feature type="transmembrane region" description="Helical" evidence="2">
    <location>
        <begin position="58"/>
        <end position="77"/>
    </location>
</feature>
<sequence length="248" mass="28247">MHIRHAQRKHIIHSLDTLLYQLHALSFFLSPYLWPYLCRVIAQSQFQRPQDVDQNRSLRFWFFLVLFFNIGSVWTHATTTPSESRSVILDFVGMAHTPSKLHLLTLDFAIIILTMLLTFIAYETSLLADMPSNTTDPLQPKPNSATSSNVLPFDNHKVAESPYVMDVRLSPILDRLRNPAPPPRSITRSAADRELLPLPNVVPWQRLLRRARANARERTRQDAQQTEMATEGEGGGRRIPGGLDDEGT</sequence>
<dbReference type="AlphaFoldDB" id="A0A8K0UF30"/>
<dbReference type="InterPro" id="IPR038967">
    <property type="entry name" value="Dsc4-like"/>
</dbReference>
<dbReference type="PANTHER" id="PTHR39405:SF1">
    <property type="entry name" value="DSC E3 UBIQUITIN LIGASE COMPLEX SUBUNIT 4"/>
    <property type="match status" value="1"/>
</dbReference>
<name>A0A8K0UF30_9AGAR</name>
<gene>
    <name evidence="4" type="ORF">BXZ70DRAFT_960361</name>
</gene>
<evidence type="ECO:0000256" key="2">
    <source>
        <dbReference type="SAM" id="Phobius"/>
    </source>
</evidence>
<keyword evidence="2" id="KW-0472">Membrane</keyword>
<dbReference type="GO" id="GO:0032933">
    <property type="term" value="P:SREBP signaling pathway"/>
    <property type="evidence" value="ECO:0007669"/>
    <property type="project" value="InterPro"/>
</dbReference>
<evidence type="ECO:0000313" key="5">
    <source>
        <dbReference type="Proteomes" id="UP000813824"/>
    </source>
</evidence>
<evidence type="ECO:0000259" key="3">
    <source>
        <dbReference type="Pfam" id="PF08508"/>
    </source>
</evidence>
<evidence type="ECO:0000256" key="1">
    <source>
        <dbReference type="SAM" id="MobiDB-lite"/>
    </source>
</evidence>
<proteinExistence type="predicted"/>
<dbReference type="GO" id="GO:0005783">
    <property type="term" value="C:endoplasmic reticulum"/>
    <property type="evidence" value="ECO:0007669"/>
    <property type="project" value="TreeGrafter"/>
</dbReference>
<dbReference type="EMBL" id="JAEVFJ010000054">
    <property type="protein sequence ID" value="KAH8080283.1"/>
    <property type="molecule type" value="Genomic_DNA"/>
</dbReference>
<dbReference type="Pfam" id="PF08508">
    <property type="entry name" value="DUF1746"/>
    <property type="match status" value="1"/>
</dbReference>
<organism evidence="4 5">
    <name type="scientific">Cristinia sonorae</name>
    <dbReference type="NCBI Taxonomy" id="1940300"/>
    <lineage>
        <taxon>Eukaryota</taxon>
        <taxon>Fungi</taxon>
        <taxon>Dikarya</taxon>
        <taxon>Basidiomycota</taxon>
        <taxon>Agaricomycotina</taxon>
        <taxon>Agaricomycetes</taxon>
        <taxon>Agaricomycetidae</taxon>
        <taxon>Agaricales</taxon>
        <taxon>Pleurotineae</taxon>
        <taxon>Stephanosporaceae</taxon>
        <taxon>Cristinia</taxon>
    </lineage>
</organism>
<reference evidence="4" key="1">
    <citation type="journal article" date="2021" name="New Phytol.">
        <title>Evolutionary innovations through gain and loss of genes in the ectomycorrhizal Boletales.</title>
        <authorList>
            <person name="Wu G."/>
            <person name="Miyauchi S."/>
            <person name="Morin E."/>
            <person name="Kuo A."/>
            <person name="Drula E."/>
            <person name="Varga T."/>
            <person name="Kohler A."/>
            <person name="Feng B."/>
            <person name="Cao Y."/>
            <person name="Lipzen A."/>
            <person name="Daum C."/>
            <person name="Hundley H."/>
            <person name="Pangilinan J."/>
            <person name="Johnson J."/>
            <person name="Barry K."/>
            <person name="LaButti K."/>
            <person name="Ng V."/>
            <person name="Ahrendt S."/>
            <person name="Min B."/>
            <person name="Choi I.G."/>
            <person name="Park H."/>
            <person name="Plett J.M."/>
            <person name="Magnuson J."/>
            <person name="Spatafora J.W."/>
            <person name="Nagy L.G."/>
            <person name="Henrissat B."/>
            <person name="Grigoriev I.V."/>
            <person name="Yang Z.L."/>
            <person name="Xu J."/>
            <person name="Martin F.M."/>
        </authorList>
    </citation>
    <scope>NUCLEOTIDE SEQUENCE</scope>
    <source>
        <strain evidence="4">KKN 215</strain>
    </source>
</reference>
<evidence type="ECO:0000313" key="4">
    <source>
        <dbReference type="EMBL" id="KAH8080283.1"/>
    </source>
</evidence>
<keyword evidence="2" id="KW-0812">Transmembrane</keyword>